<organism evidence="2 3">
    <name type="scientific">Angiostrongylus cantonensis</name>
    <name type="common">Rat lungworm</name>
    <dbReference type="NCBI Taxonomy" id="6313"/>
    <lineage>
        <taxon>Eukaryota</taxon>
        <taxon>Metazoa</taxon>
        <taxon>Ecdysozoa</taxon>
        <taxon>Nematoda</taxon>
        <taxon>Chromadorea</taxon>
        <taxon>Rhabditida</taxon>
        <taxon>Rhabditina</taxon>
        <taxon>Rhabditomorpha</taxon>
        <taxon>Strongyloidea</taxon>
        <taxon>Metastrongylidae</taxon>
        <taxon>Angiostrongylus</taxon>
    </lineage>
</organism>
<evidence type="ECO:0000256" key="1">
    <source>
        <dbReference type="SAM" id="MobiDB-lite"/>
    </source>
</evidence>
<dbReference type="AlphaFoldDB" id="A0A0K0DFZ6"/>
<protein>
    <submittedName>
        <fullName evidence="3">Uncharacterized protein</fullName>
    </submittedName>
</protein>
<name>A0A0K0DFZ6_ANGCA</name>
<keyword evidence="2" id="KW-1185">Reference proteome</keyword>
<evidence type="ECO:0000313" key="3">
    <source>
        <dbReference type="WBParaSite" id="ACAC_0000993801-mRNA-1"/>
    </source>
</evidence>
<reference evidence="3" key="2">
    <citation type="submission" date="2017-02" db="UniProtKB">
        <authorList>
            <consortium name="WormBaseParasite"/>
        </authorList>
    </citation>
    <scope>IDENTIFICATION</scope>
</reference>
<dbReference type="WBParaSite" id="ACAC_0000993801-mRNA-1">
    <property type="protein sequence ID" value="ACAC_0000993801-mRNA-1"/>
    <property type="gene ID" value="ACAC_0000993801"/>
</dbReference>
<accession>A0A0K0DFZ6</accession>
<sequence length="98" mass="10999">MLVIPPSSICVVRHSIDLSILIRPFWCDETEGEGHGDGEEEEEEQDEKEKKEEEIMGFVNTNGQTMVGVVGARSSCTMSYIYVCVASLSLSHYLFRQP</sequence>
<reference evidence="2" key="1">
    <citation type="submission" date="2012-09" db="EMBL/GenBank/DDBJ databases">
        <authorList>
            <person name="Martin A.A."/>
        </authorList>
    </citation>
    <scope>NUCLEOTIDE SEQUENCE</scope>
</reference>
<feature type="region of interest" description="Disordered" evidence="1">
    <location>
        <begin position="30"/>
        <end position="52"/>
    </location>
</feature>
<proteinExistence type="predicted"/>
<evidence type="ECO:0000313" key="2">
    <source>
        <dbReference type="Proteomes" id="UP000035642"/>
    </source>
</evidence>
<dbReference type="Proteomes" id="UP000035642">
    <property type="component" value="Unassembled WGS sequence"/>
</dbReference>